<organism evidence="1">
    <name type="scientific">Zea mays</name>
    <name type="common">Maize</name>
    <dbReference type="NCBI Taxonomy" id="4577"/>
    <lineage>
        <taxon>Eukaryota</taxon>
        <taxon>Viridiplantae</taxon>
        <taxon>Streptophyta</taxon>
        <taxon>Embryophyta</taxon>
        <taxon>Tracheophyta</taxon>
        <taxon>Spermatophyta</taxon>
        <taxon>Magnoliopsida</taxon>
        <taxon>Liliopsida</taxon>
        <taxon>Poales</taxon>
        <taxon>Poaceae</taxon>
        <taxon>PACMAD clade</taxon>
        <taxon>Panicoideae</taxon>
        <taxon>Andropogonodae</taxon>
        <taxon>Andropogoneae</taxon>
        <taxon>Tripsacinae</taxon>
        <taxon>Zea</taxon>
    </lineage>
</organism>
<accession>C4J1C1</accession>
<reference evidence="1" key="1">
    <citation type="journal article" date="2009" name="PLoS Genet.">
        <title>Sequencing, mapping, and analysis of 27,455 maize full-length cDNAs.</title>
        <authorList>
            <person name="Soderlund C."/>
            <person name="Descour A."/>
            <person name="Kudrna D."/>
            <person name="Bomhoff M."/>
            <person name="Boyd L."/>
            <person name="Currie J."/>
            <person name="Angelova A."/>
            <person name="Collura K."/>
            <person name="Wissotski M."/>
            <person name="Ashley E."/>
            <person name="Morrow D."/>
            <person name="Fernandes J."/>
            <person name="Walbot V."/>
            <person name="Yu Y."/>
        </authorList>
    </citation>
    <scope>NUCLEOTIDE SEQUENCE</scope>
    <source>
        <strain evidence="1">B73</strain>
    </source>
</reference>
<protein>
    <submittedName>
        <fullName evidence="1">Uncharacterized protein</fullName>
    </submittedName>
</protein>
<evidence type="ECO:0000313" key="1">
    <source>
        <dbReference type="EMBL" id="ACR34971.1"/>
    </source>
</evidence>
<name>C4J1C1_MAIZE</name>
<dbReference type="HOGENOM" id="CLU_2779561_0_0_1"/>
<proteinExistence type="evidence at transcript level"/>
<dbReference type="EMBL" id="BT084618">
    <property type="protein sequence ID" value="ACR34971.1"/>
    <property type="molecule type" value="mRNA"/>
</dbReference>
<reference evidence="1" key="2">
    <citation type="submission" date="2012-06" db="EMBL/GenBank/DDBJ databases">
        <authorList>
            <person name="Yu Y."/>
            <person name="Currie J."/>
            <person name="Lomeli R."/>
            <person name="Angelova A."/>
            <person name="Collura K."/>
            <person name="Wissotski M."/>
            <person name="Campos D."/>
            <person name="Kudrna D."/>
            <person name="Golser W."/>
            <person name="Ashely E."/>
            <person name="Descour A."/>
            <person name="Fernandes J."/>
            <person name="Soderlund C."/>
            <person name="Walbot V."/>
        </authorList>
    </citation>
    <scope>NUCLEOTIDE SEQUENCE</scope>
    <source>
        <strain evidence="1">B73</strain>
    </source>
</reference>
<sequence length="69" mass="8121">MLHITIYKQYEGKKYRLLTLGLYFVPIPRKVQVQVVTRTNKWYEQGCHMKLAVMGGLCRIYQACPCRSP</sequence>
<dbReference type="AlphaFoldDB" id="C4J1C1"/>